<organism evidence="8 9">
    <name type="scientific">Zostera marina</name>
    <name type="common">Eelgrass</name>
    <dbReference type="NCBI Taxonomy" id="29655"/>
    <lineage>
        <taxon>Eukaryota</taxon>
        <taxon>Viridiplantae</taxon>
        <taxon>Streptophyta</taxon>
        <taxon>Embryophyta</taxon>
        <taxon>Tracheophyta</taxon>
        <taxon>Spermatophyta</taxon>
        <taxon>Magnoliopsida</taxon>
        <taxon>Liliopsida</taxon>
        <taxon>Zosteraceae</taxon>
        <taxon>Zostera</taxon>
    </lineage>
</organism>
<dbReference type="GO" id="GO:0016297">
    <property type="term" value="F:fatty acyl-[ACP] hydrolase activity"/>
    <property type="evidence" value="ECO:0000318"/>
    <property type="project" value="GO_Central"/>
</dbReference>
<dbReference type="OrthoDB" id="588330at2759"/>
<keyword evidence="6" id="KW-0809">Transit peptide</keyword>
<dbReference type="Proteomes" id="UP000036987">
    <property type="component" value="Unassembled WGS sequence"/>
</dbReference>
<keyword evidence="3" id="KW-0150">Chloroplast</keyword>
<dbReference type="Pfam" id="PF13279">
    <property type="entry name" value="4HBT_2"/>
    <property type="match status" value="1"/>
</dbReference>
<dbReference type="OMA" id="GMSGFHD"/>
<keyword evidence="9" id="KW-1185">Reference proteome</keyword>
<dbReference type="InterPro" id="IPR050563">
    <property type="entry name" value="4-hydroxybenzoyl-CoA_TE"/>
</dbReference>
<proteinExistence type="inferred from homology"/>
<dbReference type="SUPFAM" id="SSF54637">
    <property type="entry name" value="Thioesterase/thiol ester dehydrase-isomerase"/>
    <property type="match status" value="1"/>
</dbReference>
<dbReference type="GO" id="GO:0006629">
    <property type="term" value="P:lipid metabolic process"/>
    <property type="evidence" value="ECO:0007669"/>
    <property type="project" value="UniProtKB-KW"/>
</dbReference>
<evidence type="ECO:0000256" key="3">
    <source>
        <dbReference type="ARBA" id="ARBA00022528"/>
    </source>
</evidence>
<evidence type="ECO:0000313" key="8">
    <source>
        <dbReference type="EMBL" id="KMZ56818.1"/>
    </source>
</evidence>
<evidence type="ECO:0000256" key="1">
    <source>
        <dbReference type="ARBA" id="ARBA00004229"/>
    </source>
</evidence>
<dbReference type="EMBL" id="LFYR01002138">
    <property type="protein sequence ID" value="KMZ56818.1"/>
    <property type="molecule type" value="Genomic_DNA"/>
</dbReference>
<evidence type="ECO:0000256" key="4">
    <source>
        <dbReference type="ARBA" id="ARBA00022640"/>
    </source>
</evidence>
<dbReference type="PANTHER" id="PTHR31793:SF27">
    <property type="entry name" value="NOVEL THIOESTERASE SUPERFAMILY DOMAIN AND SAPOSIN A-TYPE DOMAIN CONTAINING PROTEIN (0610012H03RIK)"/>
    <property type="match status" value="1"/>
</dbReference>
<dbReference type="PANTHER" id="PTHR31793">
    <property type="entry name" value="4-HYDROXYBENZOYL-COA THIOESTERASE FAMILY MEMBER"/>
    <property type="match status" value="1"/>
</dbReference>
<evidence type="ECO:0000256" key="7">
    <source>
        <dbReference type="ARBA" id="ARBA00023098"/>
    </source>
</evidence>
<keyword evidence="7" id="KW-0443">Lipid metabolism</keyword>
<dbReference type="InterPro" id="IPR029069">
    <property type="entry name" value="HotDog_dom_sf"/>
</dbReference>
<comment type="similarity">
    <text evidence="2">Belongs to the 4-hydroxybenzoyl-CoA thioesterase family.</text>
</comment>
<dbReference type="AlphaFoldDB" id="A0A0K9NJM1"/>
<comment type="caution">
    <text evidence="8">The sequence shown here is derived from an EMBL/GenBank/DDBJ whole genome shotgun (WGS) entry which is preliminary data.</text>
</comment>
<sequence length="223" mass="25109">MTTHMSHLIAGGLLTGVRSHSPMAMSTNSSLHLRNSQTLPEHSKNLKSVVSFSTRKYSCRRFLPCVQQGSSFPFDLALGDGMSEFYDVEMKVRDYELDQFGVVNNAVYASYCQHGRHELFEKIGLSVDAVARTGETFALSDLSLKFLAPLRAGERFVVKVRVSRTSGVRIIFEHLIFKLPDQQPILEAKATVVRLDKTGRPIRIPTEVKSKLTRFIRMQTNCN</sequence>
<accession>A0A0K9NJM1</accession>
<dbReference type="GO" id="GO:0009507">
    <property type="term" value="C:chloroplast"/>
    <property type="evidence" value="ECO:0000318"/>
    <property type="project" value="GO_Central"/>
</dbReference>
<keyword evidence="4" id="KW-0934">Plastid</keyword>
<protein>
    <submittedName>
        <fullName evidence="8">Thioesterase superfamily protein</fullName>
    </submittedName>
</protein>
<reference evidence="9" key="1">
    <citation type="journal article" date="2016" name="Nature">
        <title>The genome of the seagrass Zostera marina reveals angiosperm adaptation to the sea.</title>
        <authorList>
            <person name="Olsen J.L."/>
            <person name="Rouze P."/>
            <person name="Verhelst B."/>
            <person name="Lin Y.-C."/>
            <person name="Bayer T."/>
            <person name="Collen J."/>
            <person name="Dattolo E."/>
            <person name="De Paoli E."/>
            <person name="Dittami S."/>
            <person name="Maumus F."/>
            <person name="Michel G."/>
            <person name="Kersting A."/>
            <person name="Lauritano C."/>
            <person name="Lohaus R."/>
            <person name="Toepel M."/>
            <person name="Tonon T."/>
            <person name="Vanneste K."/>
            <person name="Amirebrahimi M."/>
            <person name="Brakel J."/>
            <person name="Bostroem C."/>
            <person name="Chovatia M."/>
            <person name="Grimwood J."/>
            <person name="Jenkins J.W."/>
            <person name="Jueterbock A."/>
            <person name="Mraz A."/>
            <person name="Stam W.T."/>
            <person name="Tice H."/>
            <person name="Bornberg-Bauer E."/>
            <person name="Green P.J."/>
            <person name="Pearson G.A."/>
            <person name="Procaccini G."/>
            <person name="Duarte C.M."/>
            <person name="Schmutz J."/>
            <person name="Reusch T.B.H."/>
            <person name="Van de Peer Y."/>
        </authorList>
    </citation>
    <scope>NUCLEOTIDE SEQUENCE [LARGE SCALE GENOMIC DNA]</scope>
    <source>
        <strain evidence="9">cv. Finnish</strain>
    </source>
</reference>
<evidence type="ECO:0000256" key="5">
    <source>
        <dbReference type="ARBA" id="ARBA00022801"/>
    </source>
</evidence>
<dbReference type="FunFam" id="3.10.129.10:FF:000037">
    <property type="entry name" value="acyl-acyl carrier protein thioesterase ATL3, chloroplastic"/>
    <property type="match status" value="1"/>
</dbReference>
<evidence type="ECO:0000256" key="6">
    <source>
        <dbReference type="ARBA" id="ARBA00022946"/>
    </source>
</evidence>
<dbReference type="Gene3D" id="3.10.129.10">
    <property type="entry name" value="Hotdog Thioesterase"/>
    <property type="match status" value="1"/>
</dbReference>
<name>A0A0K9NJM1_ZOSMR</name>
<keyword evidence="5" id="KW-0378">Hydrolase</keyword>
<evidence type="ECO:0000313" key="9">
    <source>
        <dbReference type="Proteomes" id="UP000036987"/>
    </source>
</evidence>
<gene>
    <name evidence="8" type="ORF">ZOSMA_91G00850</name>
</gene>
<evidence type="ECO:0000256" key="2">
    <source>
        <dbReference type="ARBA" id="ARBA00005953"/>
    </source>
</evidence>
<comment type="subcellular location">
    <subcellularLocation>
        <location evidence="1">Plastid</location>
        <location evidence="1">Chloroplast</location>
    </subcellularLocation>
</comment>
<dbReference type="CDD" id="cd00586">
    <property type="entry name" value="4HBT"/>
    <property type="match status" value="1"/>
</dbReference>